<evidence type="ECO:0000313" key="5">
    <source>
        <dbReference type="EnsemblMetazoa" id="AFAF014803-PA"/>
    </source>
</evidence>
<feature type="chain" id="PRO_5045078040" evidence="4">
    <location>
        <begin position="25"/>
        <end position="912"/>
    </location>
</feature>
<reference evidence="6" key="1">
    <citation type="submission" date="2014-01" db="EMBL/GenBank/DDBJ databases">
        <title>The Genome Sequence of Anopheles farauti FAR1 (V2).</title>
        <authorList>
            <consortium name="The Broad Institute Genomics Platform"/>
            <person name="Neafsey D.E."/>
            <person name="Besansky N."/>
            <person name="Howell P."/>
            <person name="Walton C."/>
            <person name="Young S.K."/>
            <person name="Zeng Q."/>
            <person name="Gargeya S."/>
            <person name="Fitzgerald M."/>
            <person name="Haas B."/>
            <person name="Abouelleil A."/>
            <person name="Allen A.W."/>
            <person name="Alvarado L."/>
            <person name="Arachchi H.M."/>
            <person name="Berlin A.M."/>
            <person name="Chapman S.B."/>
            <person name="Gainer-Dewar J."/>
            <person name="Goldberg J."/>
            <person name="Griggs A."/>
            <person name="Gujja S."/>
            <person name="Hansen M."/>
            <person name="Howarth C."/>
            <person name="Imamovic A."/>
            <person name="Ireland A."/>
            <person name="Larimer J."/>
            <person name="McCowan C."/>
            <person name="Murphy C."/>
            <person name="Pearson M."/>
            <person name="Poon T.W."/>
            <person name="Priest M."/>
            <person name="Roberts A."/>
            <person name="Saif S."/>
            <person name="Shea T."/>
            <person name="Sisk P."/>
            <person name="Sykes S."/>
            <person name="Wortman J."/>
            <person name="Nusbaum C."/>
            <person name="Birren B."/>
        </authorList>
    </citation>
    <scope>NUCLEOTIDE SEQUENCE [LARGE SCALE GENOMIC DNA]</scope>
    <source>
        <strain evidence="6">FAR1</strain>
    </source>
</reference>
<evidence type="ECO:0000256" key="4">
    <source>
        <dbReference type="SAM" id="SignalP"/>
    </source>
</evidence>
<dbReference type="PANTHER" id="PTHR12236">
    <property type="entry name" value="STRUCTURAL CONTITUENT OF CUTICLE"/>
    <property type="match status" value="1"/>
</dbReference>
<dbReference type="EnsemblMetazoa" id="AFAF014803-RA">
    <property type="protein sequence ID" value="AFAF014803-PA"/>
    <property type="gene ID" value="AFAF014803"/>
</dbReference>
<dbReference type="VEuPathDB" id="VectorBase:AFAF014803"/>
<evidence type="ECO:0000256" key="2">
    <source>
        <dbReference type="PROSITE-ProRule" id="PRU00497"/>
    </source>
</evidence>
<protein>
    <submittedName>
        <fullName evidence="5">Uncharacterized protein</fullName>
    </submittedName>
</protein>
<feature type="signal peptide" evidence="4">
    <location>
        <begin position="1"/>
        <end position="24"/>
    </location>
</feature>
<dbReference type="PROSITE" id="PS51155">
    <property type="entry name" value="CHIT_BIND_RR_2"/>
    <property type="match status" value="1"/>
</dbReference>
<feature type="region of interest" description="Disordered" evidence="3">
    <location>
        <begin position="814"/>
        <end position="842"/>
    </location>
</feature>
<feature type="region of interest" description="Disordered" evidence="3">
    <location>
        <begin position="675"/>
        <end position="716"/>
    </location>
</feature>
<evidence type="ECO:0000313" key="6">
    <source>
        <dbReference type="Proteomes" id="UP000075886"/>
    </source>
</evidence>
<evidence type="ECO:0000256" key="3">
    <source>
        <dbReference type="SAM" id="MobiDB-lite"/>
    </source>
</evidence>
<keyword evidence="6" id="KW-1185">Reference proteome</keyword>
<feature type="region of interest" description="Disordered" evidence="3">
    <location>
        <begin position="264"/>
        <end position="306"/>
    </location>
</feature>
<feature type="region of interest" description="Disordered" evidence="3">
    <location>
        <begin position="145"/>
        <end position="166"/>
    </location>
</feature>
<feature type="region of interest" description="Disordered" evidence="3">
    <location>
        <begin position="197"/>
        <end position="218"/>
    </location>
</feature>
<evidence type="ECO:0000256" key="1">
    <source>
        <dbReference type="ARBA" id="ARBA00022460"/>
    </source>
</evidence>
<accession>A0A182QQF1</accession>
<keyword evidence="1 2" id="KW-0193">Cuticle</keyword>
<feature type="compositionally biased region" description="Polar residues" evidence="3">
    <location>
        <begin position="565"/>
        <end position="576"/>
    </location>
</feature>
<sequence length="912" mass="102800">MIRAEALNMRKYCLLLLLPLAVFAGRPPAAVFEDVFELGRPNAAYLATTESRNGMKAYLRKKYRQMRDHLPQASMMAAYTAAHERYQNSEEKQNDRIRVENLRKLASVRTKRLDAHQAAKVPKRLEIVPREMIKFELSDAMVFHTHSDTHSPDPSKVRTKREEPEKRIEPVPREIIRFELADAMVSKQKSEKLIGRTVNGSTTGAHRQRRSASPDPRDYVKFELEDAKTHDTFIVSNTKVTENLRHPFTSSDSYRRGKVFDEVVERPESSGRKNVASKKEKRESSLPEAEDGSDMSPEESRRIKIRGKKQKQVANYEDLPIGVQKAIDIAIKENERMNGKARDVTPDGAIVQSTPKYYFGDKKPKTKKPYSASTKITEPKFVPSAKISETKLPSVEEESNGQTGFIPSKTMGAGTEMVDLGKSTSPSVQGIPKAWWSYSDLRRPKRLYHKAAATPLVISPQYVNTFKPSNEQGHMNDLSPGYLRRPVLFSPVPTQNSASNVHSSDHEDYNGHELSNGPEEVIIKERPKIQYVIKEIPVPVQRKQPRTKITVQPSISISYDKDITSPGSSESTTGQGYDNPYGPIELQYGMRKPATESAQSFQSMKIVIPDPKDESREQEHYYDHSKYNRVIETTQPSPTQSNEIDSTGGSIAALSALIGQRPSVQLKGLNELLHMPVPLGGSEQQHRPQDSTAPVTFPETSTPTPKPSRPGYRSVQIDHGPNVVYDDSRYHTVHMNPQLQPPLVKEYTPIKEEVSDVADSDLVGPTIAPPSHATYVVGSHKPISTPIAEHHEFNEEEAGHETNTYRHTNIYSTPAPSHAESISHHYQEQHHHHHHHHETSADHYADSEGYAFGYRVRDFHTGNDFGHVQNHDNGVTRGEYHILLPDGRVQNVRYTADEKGFHADVTYESVHP</sequence>
<dbReference type="InterPro" id="IPR000618">
    <property type="entry name" value="Insect_cuticle"/>
</dbReference>
<dbReference type="STRING" id="69004.A0A182QQF1"/>
<dbReference type="GO" id="GO:0031012">
    <property type="term" value="C:extracellular matrix"/>
    <property type="evidence" value="ECO:0007669"/>
    <property type="project" value="TreeGrafter"/>
</dbReference>
<dbReference type="InterPro" id="IPR031311">
    <property type="entry name" value="CHIT_BIND_RR_consensus"/>
</dbReference>
<dbReference type="PANTHER" id="PTHR12236:SF79">
    <property type="entry name" value="CUTICULAR PROTEIN 50CB-RELATED"/>
    <property type="match status" value="1"/>
</dbReference>
<dbReference type="EMBL" id="AXCN02002427">
    <property type="status" value="NOT_ANNOTATED_CDS"/>
    <property type="molecule type" value="Genomic_DNA"/>
</dbReference>
<dbReference type="AlphaFoldDB" id="A0A182QQF1"/>
<dbReference type="Pfam" id="PF00379">
    <property type="entry name" value="Chitin_bind_4"/>
    <property type="match status" value="1"/>
</dbReference>
<feature type="compositionally biased region" description="Basic and acidic residues" evidence="3">
    <location>
        <begin position="264"/>
        <end position="285"/>
    </location>
</feature>
<proteinExistence type="predicted"/>
<organism evidence="5 6">
    <name type="scientific">Anopheles farauti</name>
    <dbReference type="NCBI Taxonomy" id="69004"/>
    <lineage>
        <taxon>Eukaryota</taxon>
        <taxon>Metazoa</taxon>
        <taxon>Ecdysozoa</taxon>
        <taxon>Arthropoda</taxon>
        <taxon>Hexapoda</taxon>
        <taxon>Insecta</taxon>
        <taxon>Pterygota</taxon>
        <taxon>Neoptera</taxon>
        <taxon>Endopterygota</taxon>
        <taxon>Diptera</taxon>
        <taxon>Nematocera</taxon>
        <taxon>Culicoidea</taxon>
        <taxon>Culicidae</taxon>
        <taxon>Anophelinae</taxon>
        <taxon>Anopheles</taxon>
    </lineage>
</organism>
<feature type="region of interest" description="Disordered" evidence="3">
    <location>
        <begin position="494"/>
        <end position="515"/>
    </location>
</feature>
<name>A0A182QQF1_9DIPT</name>
<dbReference type="GO" id="GO:0042302">
    <property type="term" value="F:structural constituent of cuticle"/>
    <property type="evidence" value="ECO:0007669"/>
    <property type="project" value="UniProtKB-UniRule"/>
</dbReference>
<reference evidence="5" key="2">
    <citation type="submission" date="2020-05" db="UniProtKB">
        <authorList>
            <consortium name="EnsemblMetazoa"/>
        </authorList>
    </citation>
    <scope>IDENTIFICATION</scope>
    <source>
        <strain evidence="5">FAR1</strain>
    </source>
</reference>
<dbReference type="GO" id="GO:0005615">
    <property type="term" value="C:extracellular space"/>
    <property type="evidence" value="ECO:0007669"/>
    <property type="project" value="TreeGrafter"/>
</dbReference>
<dbReference type="PROSITE" id="PS00233">
    <property type="entry name" value="CHIT_BIND_RR_1"/>
    <property type="match status" value="1"/>
</dbReference>
<feature type="region of interest" description="Disordered" evidence="3">
    <location>
        <begin position="560"/>
        <end position="586"/>
    </location>
</feature>
<feature type="region of interest" description="Disordered" evidence="3">
    <location>
        <begin position="392"/>
        <end position="411"/>
    </location>
</feature>
<keyword evidence="4" id="KW-0732">Signal</keyword>
<feature type="compositionally biased region" description="Polar residues" evidence="3">
    <location>
        <begin position="690"/>
        <end position="703"/>
    </location>
</feature>
<dbReference type="Proteomes" id="UP000075886">
    <property type="component" value="Unassembled WGS sequence"/>
</dbReference>
<feature type="compositionally biased region" description="Acidic residues" evidence="3">
    <location>
        <begin position="288"/>
        <end position="297"/>
    </location>
</feature>
<dbReference type="InterPro" id="IPR051217">
    <property type="entry name" value="Insect_Cuticle_Struc_Prot"/>
</dbReference>